<protein>
    <submittedName>
        <fullName evidence="2">Ubiquitin 7</fullName>
    </submittedName>
</protein>
<dbReference type="GO" id="GO:0006511">
    <property type="term" value="P:ubiquitin-dependent protein catabolic process"/>
    <property type="evidence" value="ECO:0007669"/>
    <property type="project" value="TreeGrafter"/>
</dbReference>
<dbReference type="PROSITE" id="PS50030">
    <property type="entry name" value="UBA"/>
    <property type="match status" value="1"/>
</dbReference>
<dbReference type="InterPro" id="IPR009060">
    <property type="entry name" value="UBA-like_sf"/>
</dbReference>
<evidence type="ECO:0000256" key="1">
    <source>
        <dbReference type="SAM" id="MobiDB-lite"/>
    </source>
</evidence>
<dbReference type="Gene3D" id="3.10.20.90">
    <property type="entry name" value="Phosphatidylinositol 3-kinase Catalytic Subunit, Chain A, domain 1"/>
    <property type="match status" value="1"/>
</dbReference>
<dbReference type="PANTHER" id="PTHR10677">
    <property type="entry name" value="UBIQUILIN"/>
    <property type="match status" value="1"/>
</dbReference>
<dbReference type="OrthoDB" id="10016665at2759"/>
<name>A0A7D9EZ82_PARCT</name>
<dbReference type="CDD" id="cd14326">
    <property type="entry name" value="UBA_UBL7"/>
    <property type="match status" value="1"/>
</dbReference>
<comment type="caution">
    <text evidence="2">The sequence shown here is derived from an EMBL/GenBank/DDBJ whole genome shotgun (WGS) entry which is preliminary data.</text>
</comment>
<reference evidence="2" key="1">
    <citation type="submission" date="2020-04" db="EMBL/GenBank/DDBJ databases">
        <authorList>
            <person name="Alioto T."/>
            <person name="Alioto T."/>
            <person name="Gomez Garrido J."/>
        </authorList>
    </citation>
    <scope>NUCLEOTIDE SEQUENCE</scope>
    <source>
        <strain evidence="2">A484AB</strain>
    </source>
</reference>
<dbReference type="GO" id="GO:0005829">
    <property type="term" value="C:cytosol"/>
    <property type="evidence" value="ECO:0007669"/>
    <property type="project" value="TreeGrafter"/>
</dbReference>
<dbReference type="SMART" id="SM00165">
    <property type="entry name" value="UBA"/>
    <property type="match status" value="1"/>
</dbReference>
<dbReference type="SUPFAM" id="SSF46934">
    <property type="entry name" value="UBA-like"/>
    <property type="match status" value="1"/>
</dbReference>
<dbReference type="InterPro" id="IPR047878">
    <property type="entry name" value="UBL7_UBA"/>
</dbReference>
<feature type="compositionally biased region" description="Low complexity" evidence="1">
    <location>
        <begin position="246"/>
        <end position="263"/>
    </location>
</feature>
<dbReference type="Pfam" id="PF00240">
    <property type="entry name" value="ubiquitin"/>
    <property type="match status" value="1"/>
</dbReference>
<dbReference type="InterPro" id="IPR029071">
    <property type="entry name" value="Ubiquitin-like_domsf"/>
</dbReference>
<sequence>MPCIWIKQALAVKGNKFKLEDVSLNAPVSELKAKLSESSGIDEKLHDVIYRGLLLQDDKTLESYGLKDNATIYIIYKEPKVEGLDFDVNVEDIIPVLQAAAGSPVYKDKMSALLKNPETLETILATTPALAHDPVALSILRDPEILQNLVQSGNISKLAEEHPALVQAASHVAADITKDIPGPSRLHRNSEDDDLMDIEPEMLAQAELMAAHEEAIQNRQNPGRRHPITPSFLASALQVAGANVVSTSTQTTTVNLPSTSTGTSTPRVPQQEQQQQQQRQHHQQRISPEFFNQAMASALSANAGRNNWQSEVQQLRDMGIEDEALSLRALQATNGNVEAACNLIFEGGLD</sequence>
<dbReference type="EMBL" id="CACRXK020010214">
    <property type="protein sequence ID" value="CAB4018900.1"/>
    <property type="molecule type" value="Genomic_DNA"/>
</dbReference>
<organism evidence="2 3">
    <name type="scientific">Paramuricea clavata</name>
    <name type="common">Red gorgonian</name>
    <name type="synonym">Violescent sea-whip</name>
    <dbReference type="NCBI Taxonomy" id="317549"/>
    <lineage>
        <taxon>Eukaryota</taxon>
        <taxon>Metazoa</taxon>
        <taxon>Cnidaria</taxon>
        <taxon>Anthozoa</taxon>
        <taxon>Octocorallia</taxon>
        <taxon>Malacalcyonacea</taxon>
        <taxon>Plexauridae</taxon>
        <taxon>Paramuricea</taxon>
    </lineage>
</organism>
<dbReference type="InterPro" id="IPR000626">
    <property type="entry name" value="Ubiquitin-like_dom"/>
</dbReference>
<dbReference type="AlphaFoldDB" id="A0A7D9EZ82"/>
<accession>A0A7D9EZ82</accession>
<dbReference type="CDD" id="cd17039">
    <property type="entry name" value="Ubl_ubiquitin_like"/>
    <property type="match status" value="1"/>
</dbReference>
<dbReference type="SMART" id="SM00213">
    <property type="entry name" value="UBQ"/>
    <property type="match status" value="1"/>
</dbReference>
<dbReference type="InterPro" id="IPR015940">
    <property type="entry name" value="UBA"/>
</dbReference>
<keyword evidence="3" id="KW-1185">Reference proteome</keyword>
<proteinExistence type="predicted"/>
<dbReference type="Pfam" id="PF00627">
    <property type="entry name" value="UBA"/>
    <property type="match status" value="1"/>
</dbReference>
<feature type="region of interest" description="Disordered" evidence="1">
    <location>
        <begin position="246"/>
        <end position="285"/>
    </location>
</feature>
<evidence type="ECO:0000313" key="3">
    <source>
        <dbReference type="Proteomes" id="UP001152795"/>
    </source>
</evidence>
<evidence type="ECO:0000313" key="2">
    <source>
        <dbReference type="EMBL" id="CAB4018900.1"/>
    </source>
</evidence>
<dbReference type="SUPFAM" id="SSF54236">
    <property type="entry name" value="Ubiquitin-like"/>
    <property type="match status" value="1"/>
</dbReference>
<dbReference type="Gene3D" id="1.10.8.10">
    <property type="entry name" value="DNA helicase RuvA subunit, C-terminal domain"/>
    <property type="match status" value="1"/>
</dbReference>
<dbReference type="Proteomes" id="UP001152795">
    <property type="component" value="Unassembled WGS sequence"/>
</dbReference>
<gene>
    <name evidence="2" type="ORF">PACLA_8A078722</name>
</gene>
<dbReference type="InterPro" id="IPR015496">
    <property type="entry name" value="Ubiquilin"/>
</dbReference>
<dbReference type="PROSITE" id="PS50053">
    <property type="entry name" value="UBIQUITIN_2"/>
    <property type="match status" value="1"/>
</dbReference>
<dbReference type="PANTHER" id="PTHR10677:SF25">
    <property type="entry name" value="UBIQUITIN-LIKE PROTEIN 7"/>
    <property type="match status" value="1"/>
</dbReference>
<dbReference type="GO" id="GO:0031593">
    <property type="term" value="F:polyubiquitin modification-dependent protein binding"/>
    <property type="evidence" value="ECO:0007669"/>
    <property type="project" value="TreeGrafter"/>
</dbReference>